<gene>
    <name evidence="6" type="ORF">K7432_017323</name>
</gene>
<sequence length="66" mass="7565">MEGNIQKEGGSFAQRGRANEEAYFAKLEREKILALQQKQQQQQQSQDLKSSLEVKGNLQQDSQNKK</sequence>
<evidence type="ECO:0000256" key="5">
    <source>
        <dbReference type="SAM" id="MobiDB-lite"/>
    </source>
</evidence>
<dbReference type="InterPro" id="IPR007648">
    <property type="entry name" value="ATPase_inhibitor_mt"/>
</dbReference>
<dbReference type="SUPFAM" id="SSF64602">
    <property type="entry name" value="F1 ATPase inhibitor, IF1, C-terminal domain"/>
    <property type="match status" value="1"/>
</dbReference>
<dbReference type="Pfam" id="PF04568">
    <property type="entry name" value="IATP"/>
    <property type="match status" value="1"/>
</dbReference>
<comment type="function">
    <text evidence="4">Inhibits the enzyme activity of ATPase.</text>
</comment>
<feature type="compositionally biased region" description="Polar residues" evidence="5">
    <location>
        <begin position="57"/>
        <end position="66"/>
    </location>
</feature>
<comment type="similarity">
    <text evidence="2 4">Belongs to the ATPase inhibitor family.</text>
</comment>
<comment type="caution">
    <text evidence="6">The sequence shown here is derived from an EMBL/GenBank/DDBJ whole genome shotgun (WGS) entry which is preliminary data.</text>
</comment>
<evidence type="ECO:0000313" key="7">
    <source>
        <dbReference type="Proteomes" id="UP001479436"/>
    </source>
</evidence>
<dbReference type="EMBL" id="JASJQH010003620">
    <property type="protein sequence ID" value="KAK9759559.1"/>
    <property type="molecule type" value="Genomic_DNA"/>
</dbReference>
<reference evidence="6 7" key="1">
    <citation type="submission" date="2023-04" db="EMBL/GenBank/DDBJ databases">
        <title>Genome of Basidiobolus ranarum AG-B5.</title>
        <authorList>
            <person name="Stajich J.E."/>
            <person name="Carter-House D."/>
            <person name="Gryganskyi A."/>
        </authorList>
    </citation>
    <scope>NUCLEOTIDE SEQUENCE [LARGE SCALE GENOMIC DNA]</scope>
    <source>
        <strain evidence="6 7">AG-B5</strain>
    </source>
</reference>
<keyword evidence="3" id="KW-0496">Mitochondrion</keyword>
<keyword evidence="7" id="KW-1185">Reference proteome</keyword>
<name>A0ABR2WDH2_9FUNG</name>
<protein>
    <recommendedName>
        <fullName evidence="4">ATPase inhibitor, mitochondrial</fullName>
    </recommendedName>
</protein>
<evidence type="ECO:0000256" key="1">
    <source>
        <dbReference type="ARBA" id="ARBA00004173"/>
    </source>
</evidence>
<feature type="compositionally biased region" description="Low complexity" evidence="5">
    <location>
        <begin position="35"/>
        <end position="51"/>
    </location>
</feature>
<comment type="subcellular location">
    <subcellularLocation>
        <location evidence="1">Mitochondrion</location>
    </subcellularLocation>
</comment>
<dbReference type="Gene3D" id="1.20.5.500">
    <property type="entry name" value="Single helix bin"/>
    <property type="match status" value="1"/>
</dbReference>
<evidence type="ECO:0000256" key="4">
    <source>
        <dbReference type="RuleBase" id="RU368087"/>
    </source>
</evidence>
<accession>A0ABR2WDH2</accession>
<feature type="region of interest" description="Disordered" evidence="5">
    <location>
        <begin position="35"/>
        <end position="66"/>
    </location>
</feature>
<evidence type="ECO:0000256" key="2">
    <source>
        <dbReference type="ARBA" id="ARBA00010901"/>
    </source>
</evidence>
<dbReference type="Proteomes" id="UP001479436">
    <property type="component" value="Unassembled WGS sequence"/>
</dbReference>
<evidence type="ECO:0000313" key="6">
    <source>
        <dbReference type="EMBL" id="KAK9759559.1"/>
    </source>
</evidence>
<organism evidence="6 7">
    <name type="scientific">Basidiobolus ranarum</name>
    <dbReference type="NCBI Taxonomy" id="34480"/>
    <lineage>
        <taxon>Eukaryota</taxon>
        <taxon>Fungi</taxon>
        <taxon>Fungi incertae sedis</taxon>
        <taxon>Zoopagomycota</taxon>
        <taxon>Entomophthoromycotina</taxon>
        <taxon>Basidiobolomycetes</taxon>
        <taxon>Basidiobolales</taxon>
        <taxon>Basidiobolaceae</taxon>
        <taxon>Basidiobolus</taxon>
    </lineage>
</organism>
<evidence type="ECO:0000256" key="3">
    <source>
        <dbReference type="ARBA" id="ARBA00023128"/>
    </source>
</evidence>
<proteinExistence type="inferred from homology"/>